<feature type="region of interest" description="Disordered" evidence="1">
    <location>
        <begin position="202"/>
        <end position="246"/>
    </location>
</feature>
<dbReference type="AlphaFoldDB" id="A0A8H6HPE8"/>
<reference evidence="2 3" key="1">
    <citation type="submission" date="2020-07" db="EMBL/GenBank/DDBJ databases">
        <title>Comparative genomics of pyrophilous fungi reveals a link between fire events and developmental genes.</title>
        <authorList>
            <consortium name="DOE Joint Genome Institute"/>
            <person name="Steindorff A.S."/>
            <person name="Carver A."/>
            <person name="Calhoun S."/>
            <person name="Stillman K."/>
            <person name="Liu H."/>
            <person name="Lipzen A."/>
            <person name="Pangilinan J."/>
            <person name="Labutti K."/>
            <person name="Bruns T.D."/>
            <person name="Grigoriev I.V."/>
        </authorList>
    </citation>
    <scope>NUCLEOTIDE SEQUENCE [LARGE SCALE GENOMIC DNA]</scope>
    <source>
        <strain evidence="2 3">CBS 144469</strain>
    </source>
</reference>
<sequence>MRAIHHGTVRDDSECPLPSVFQLALSTLPSTFTLDLAFFHAIRMLTNTPLQIKIGVKKGGSEERVGEWGSRSAEVARRARRAPGWVSLYSLLFLVSVGGARGAGICEQLDKFNLVKTLFHCSIYESGTVPVVWNSRCATHSTETPNLSIWRSSGNMLTPLFEFNGSTVVLWSVLRSRNRCTGFRPSSLQPNTLAVAQKCTTYHSHPDHHPHPTHPTPDTHASTQTESIHRSIPDGPNPRRPQTHLHSPDTLELYITHSMPERTPWRVVERTDEGSALTQGWSWALGSS</sequence>
<proteinExistence type="predicted"/>
<gene>
    <name evidence="2" type="ORF">DFP72DRAFT_1048492</name>
</gene>
<organism evidence="2 3">
    <name type="scientific">Ephemerocybe angulata</name>
    <dbReference type="NCBI Taxonomy" id="980116"/>
    <lineage>
        <taxon>Eukaryota</taxon>
        <taxon>Fungi</taxon>
        <taxon>Dikarya</taxon>
        <taxon>Basidiomycota</taxon>
        <taxon>Agaricomycotina</taxon>
        <taxon>Agaricomycetes</taxon>
        <taxon>Agaricomycetidae</taxon>
        <taxon>Agaricales</taxon>
        <taxon>Agaricineae</taxon>
        <taxon>Psathyrellaceae</taxon>
        <taxon>Ephemerocybe</taxon>
    </lineage>
</organism>
<keyword evidence="3" id="KW-1185">Reference proteome</keyword>
<dbReference type="EMBL" id="JACGCI010000058">
    <property type="protein sequence ID" value="KAF6750236.1"/>
    <property type="molecule type" value="Genomic_DNA"/>
</dbReference>
<protein>
    <submittedName>
        <fullName evidence="2">Uncharacterized protein</fullName>
    </submittedName>
</protein>
<accession>A0A8H6HPE8</accession>
<dbReference type="Proteomes" id="UP000521943">
    <property type="component" value="Unassembled WGS sequence"/>
</dbReference>
<evidence type="ECO:0000313" key="2">
    <source>
        <dbReference type="EMBL" id="KAF6750236.1"/>
    </source>
</evidence>
<evidence type="ECO:0000313" key="3">
    <source>
        <dbReference type="Proteomes" id="UP000521943"/>
    </source>
</evidence>
<evidence type="ECO:0000256" key="1">
    <source>
        <dbReference type="SAM" id="MobiDB-lite"/>
    </source>
</evidence>
<comment type="caution">
    <text evidence="2">The sequence shown here is derived from an EMBL/GenBank/DDBJ whole genome shotgun (WGS) entry which is preliminary data.</text>
</comment>
<name>A0A8H6HPE8_9AGAR</name>